<dbReference type="Proteomes" id="UP001343257">
    <property type="component" value="Unassembled WGS sequence"/>
</dbReference>
<dbReference type="InterPro" id="IPR036278">
    <property type="entry name" value="Sialidase_sf"/>
</dbReference>
<dbReference type="Gene3D" id="2.120.10.10">
    <property type="match status" value="1"/>
</dbReference>
<proteinExistence type="predicted"/>
<dbReference type="CDD" id="cd15482">
    <property type="entry name" value="Sialidase_non-viral"/>
    <property type="match status" value="1"/>
</dbReference>
<evidence type="ECO:0000313" key="3">
    <source>
        <dbReference type="Proteomes" id="UP001343257"/>
    </source>
</evidence>
<gene>
    <name evidence="2" type="ORF">P9847_11565</name>
</gene>
<dbReference type="EMBL" id="JARTLD010000028">
    <property type="protein sequence ID" value="MED5017940.1"/>
    <property type="molecule type" value="Genomic_DNA"/>
</dbReference>
<reference evidence="2 3" key="1">
    <citation type="submission" date="2023-03" db="EMBL/GenBank/DDBJ databases">
        <title>Bacillus Genome Sequencing.</title>
        <authorList>
            <person name="Dunlap C."/>
        </authorList>
    </citation>
    <scope>NUCLEOTIDE SEQUENCE [LARGE SCALE GENOMIC DNA]</scope>
    <source>
        <strain evidence="2 3">NRS-52</strain>
    </source>
</reference>
<accession>A0ABU6PSS5</accession>
<name>A0ABU6PSS5_9BACL</name>
<comment type="caution">
    <text evidence="2">The sequence shown here is derived from an EMBL/GenBank/DDBJ whole genome shotgun (WGS) entry which is preliminary data.</text>
</comment>
<keyword evidence="1" id="KW-0175">Coiled coil</keyword>
<evidence type="ECO:0000313" key="2">
    <source>
        <dbReference type="EMBL" id="MED5017940.1"/>
    </source>
</evidence>
<dbReference type="Pfam" id="PF03406">
    <property type="entry name" value="Phage_fiber_2"/>
    <property type="match status" value="1"/>
</dbReference>
<dbReference type="InterPro" id="IPR005068">
    <property type="entry name" value="Phage_lambda_Stf-r2"/>
</dbReference>
<evidence type="ECO:0000256" key="1">
    <source>
        <dbReference type="SAM" id="Coils"/>
    </source>
</evidence>
<dbReference type="RefSeq" id="WP_328277940.1">
    <property type="nucleotide sequence ID" value="NZ_JARTLD010000028.1"/>
</dbReference>
<sequence>MPTNTPNLKLYKVDGETDGSDTFNVDVVLNDNWDKIDAAIKSVEDAVGDISIPYASLTKKGIVQLSSATDGTRETVAATEKAVKAAYDRAVTAESNSKSYADTQIAFSKAQIEQESKQNIRGMERELANLNLQLEASKRVPSGVTFGSNFADSFGMEIDTTKLIAKTALTVGQTDMPVDSIGTLKTGMEVTVYDDTNIERTTVTETKMVENVTDNVVTDATVVNEPYDTSGNGGRKLIRLSNGWIVAGAYDSTNSTVKLYVSKDNGSSWLFLTQTIGSSQADKGFALVSSGTRVYLVSIGSGYVSVQYYSFDALNVGSTTNVILPVDTTQTPGAFSGISLAINDAGTELHAAWASKNSTYPNSFNIRYAKGIINADGSVTWGAFTQVSNENITGRNFQNPSILIKGDGNPAIICEYGQTGVMRIVSITSNGSVWSGLNPLQIVYEGGAYTQSSPSAIFVPKSINGLTNGRIWVAWEGYDSAVTNRSRIKVSYSDDGGVTWSIPSIIEISGYQSYQPSITANKNNELFIIFESNNLYKVKCTNGTWGSPVSINGLNLRASTLFDQIFSINFTEPLFIYRGSSTNKKVGFYGTWKTVVSVPTLKLAPLKKAYKEKAFIARTSAVIDTVNKCAKFGGWSTQVTNTVTDATVVNTAYNTSGSGRKMALLDNGWIASVVFDTSTSVGANVYISKDNGKTWLFSFNNTMGSSTIADVAIVAQGTFVYLLTTFSTYSQISITIGDVSRSSGGVLSTNWIDTSQSSFGRCSLAINDARTELHAAWESKNSTYPKSFNIRYAKGVINADGSVTWGAAEQVTTFNDVVINARTPSIVLDGKSTPVVLHIYDAGSAGNFSLCCATKSSGWGSRQFYTSTRSQANPSAIFVPPSISGKPNGRIWVTWQGQDDVDNTIENIRVMYSDDRGLSWSQMQKLTVGNTNATGYPSITANKNGEIGILFHGYAAGGYRIRILKYVNGAWIGPSDVTPQRSGNMMYPSTIAETLDYLEPLYIYMDSAKNQVSFSGTWIGIGEAPILENDIRFKVKDTDEAVTWVQCDAALTLTAALNGQAMDKTTAAAGNEDQFVKALTASGPAEIRLTMKRSSTSNDVKVNKILGGVG</sequence>
<feature type="coiled-coil region" evidence="1">
    <location>
        <begin position="113"/>
        <end position="140"/>
    </location>
</feature>
<protein>
    <submittedName>
        <fullName evidence="2">Tail fiber protein</fullName>
    </submittedName>
</protein>
<organism evidence="2 3">
    <name type="scientific">Paenibacillus chibensis</name>
    <dbReference type="NCBI Taxonomy" id="59846"/>
    <lineage>
        <taxon>Bacteria</taxon>
        <taxon>Bacillati</taxon>
        <taxon>Bacillota</taxon>
        <taxon>Bacilli</taxon>
        <taxon>Bacillales</taxon>
        <taxon>Paenibacillaceae</taxon>
        <taxon>Paenibacillus</taxon>
    </lineage>
</organism>
<keyword evidence="3" id="KW-1185">Reference proteome</keyword>
<dbReference type="SUPFAM" id="SSF50939">
    <property type="entry name" value="Sialidases"/>
    <property type="match status" value="2"/>
</dbReference>